<accession>A0A3E0I7C5</accession>
<reference evidence="7 8" key="1">
    <citation type="submission" date="2018-08" db="EMBL/GenBank/DDBJ databases">
        <title>Genomic Encyclopedia of Archaeal and Bacterial Type Strains, Phase II (KMG-II): from individual species to whole genera.</title>
        <authorList>
            <person name="Goeker M."/>
        </authorList>
    </citation>
    <scope>NUCLEOTIDE SEQUENCE [LARGE SCALE GENOMIC DNA]</scope>
    <source>
        <strain evidence="7 8">DSM 45791</strain>
    </source>
</reference>
<dbReference type="Gene3D" id="3.40.50.720">
    <property type="entry name" value="NAD(P)-binding Rossmann-like Domain"/>
    <property type="match status" value="1"/>
</dbReference>
<dbReference type="GO" id="GO:0051287">
    <property type="term" value="F:NAD binding"/>
    <property type="evidence" value="ECO:0007669"/>
    <property type="project" value="InterPro"/>
</dbReference>
<dbReference type="GO" id="GO:0050661">
    <property type="term" value="F:NADP binding"/>
    <property type="evidence" value="ECO:0007669"/>
    <property type="project" value="InterPro"/>
</dbReference>
<evidence type="ECO:0000313" key="7">
    <source>
        <dbReference type="EMBL" id="REH54426.1"/>
    </source>
</evidence>
<dbReference type="SUPFAM" id="SSF48179">
    <property type="entry name" value="6-phosphogluconate dehydrogenase C-terminal domain-like"/>
    <property type="match status" value="1"/>
</dbReference>
<evidence type="ECO:0000256" key="4">
    <source>
        <dbReference type="PIRSR" id="PIRSR000103-1"/>
    </source>
</evidence>
<dbReference type="InterPro" id="IPR006115">
    <property type="entry name" value="6PGDH_NADP-bd"/>
</dbReference>
<feature type="domain" description="3-hydroxyisobutyrate dehydrogenase-like NAD-binding" evidence="6">
    <location>
        <begin position="164"/>
        <end position="280"/>
    </location>
</feature>
<evidence type="ECO:0000313" key="8">
    <source>
        <dbReference type="Proteomes" id="UP000256269"/>
    </source>
</evidence>
<dbReference type="InterPro" id="IPR015815">
    <property type="entry name" value="HIBADH-related"/>
</dbReference>
<dbReference type="Gene3D" id="1.10.1040.10">
    <property type="entry name" value="N-(1-d-carboxylethyl)-l-norvaline Dehydrogenase, domain 2"/>
    <property type="match status" value="1"/>
</dbReference>
<evidence type="ECO:0000256" key="2">
    <source>
        <dbReference type="ARBA" id="ARBA00023002"/>
    </source>
</evidence>
<name>A0A3E0I7C5_9PSEU</name>
<dbReference type="GO" id="GO:0016491">
    <property type="term" value="F:oxidoreductase activity"/>
    <property type="evidence" value="ECO:0007669"/>
    <property type="project" value="UniProtKB-KW"/>
</dbReference>
<dbReference type="PANTHER" id="PTHR43580:SF2">
    <property type="entry name" value="CYTOKINE-LIKE NUCLEAR FACTOR N-PAC"/>
    <property type="match status" value="1"/>
</dbReference>
<dbReference type="Pfam" id="PF14833">
    <property type="entry name" value="NAD_binding_11"/>
    <property type="match status" value="1"/>
</dbReference>
<evidence type="ECO:0000259" key="6">
    <source>
        <dbReference type="Pfam" id="PF14833"/>
    </source>
</evidence>
<dbReference type="InterPro" id="IPR036291">
    <property type="entry name" value="NAD(P)-bd_dom_sf"/>
</dbReference>
<comment type="caution">
    <text evidence="7">The sequence shown here is derived from an EMBL/GenBank/DDBJ whole genome shotgun (WGS) entry which is preliminary data.</text>
</comment>
<protein>
    <submittedName>
        <fullName evidence="7">3-hydroxyisobutyrate dehydrogenase</fullName>
    </submittedName>
</protein>
<gene>
    <name evidence="7" type="ORF">BCF44_102658</name>
</gene>
<dbReference type="PANTHER" id="PTHR43580">
    <property type="entry name" value="OXIDOREDUCTASE GLYR1-RELATED"/>
    <property type="match status" value="1"/>
</dbReference>
<dbReference type="SUPFAM" id="SSF51735">
    <property type="entry name" value="NAD(P)-binding Rossmann-fold domains"/>
    <property type="match status" value="1"/>
</dbReference>
<dbReference type="EMBL" id="QUNO01000002">
    <property type="protein sequence ID" value="REH54426.1"/>
    <property type="molecule type" value="Genomic_DNA"/>
</dbReference>
<organism evidence="7 8">
    <name type="scientific">Kutzneria buriramensis</name>
    <dbReference type="NCBI Taxonomy" id="1045776"/>
    <lineage>
        <taxon>Bacteria</taxon>
        <taxon>Bacillati</taxon>
        <taxon>Actinomycetota</taxon>
        <taxon>Actinomycetes</taxon>
        <taxon>Pseudonocardiales</taxon>
        <taxon>Pseudonocardiaceae</taxon>
        <taxon>Kutzneria</taxon>
    </lineage>
</organism>
<dbReference type="InterPro" id="IPR013328">
    <property type="entry name" value="6PGD_dom2"/>
</dbReference>
<dbReference type="InterPro" id="IPR029154">
    <property type="entry name" value="HIBADH-like_NADP-bd"/>
</dbReference>
<keyword evidence="2" id="KW-0560">Oxidoreductase</keyword>
<keyword evidence="3" id="KW-0520">NAD</keyword>
<dbReference type="Proteomes" id="UP000256269">
    <property type="component" value="Unassembled WGS sequence"/>
</dbReference>
<proteinExistence type="inferred from homology"/>
<dbReference type="RefSeq" id="WP_116173486.1">
    <property type="nucleotide sequence ID" value="NZ_CP144375.1"/>
</dbReference>
<evidence type="ECO:0000256" key="3">
    <source>
        <dbReference type="ARBA" id="ARBA00023027"/>
    </source>
</evidence>
<dbReference type="InterPro" id="IPR008927">
    <property type="entry name" value="6-PGluconate_DH-like_C_sf"/>
</dbReference>
<evidence type="ECO:0000259" key="5">
    <source>
        <dbReference type="Pfam" id="PF03446"/>
    </source>
</evidence>
<sequence length="290" mass="29273">MTKAVTLLGTGLMGVGMAHSLIRAGLDVTVWNRSPEKARPLAADGATVAPDPETAVAGADVVVTMLFDAASVAGVMTSAIGSMKPGAVWAQCATVGLDAVQALSALAAEHDVPFVDAPVLGTRQPAEEGKLIVLAGGDRSLEPAVAPVFDAIGLRTLWVGPHPGDGHRLKLAANSWVLSLTAGTAQALALTRNLGLDPQLFLDLIAGGGLDNGYAQAKGRAMLAGEFPAAFSLDGAVKDAGLIANALRAAGADDRLMTALHEQYSAAAAAGHGDSDMSAVFMAHGEKGAQ</sequence>
<comment type="similarity">
    <text evidence="1">Belongs to the HIBADH-related family.</text>
</comment>
<dbReference type="PIRSF" id="PIRSF000103">
    <property type="entry name" value="HIBADH"/>
    <property type="match status" value="1"/>
</dbReference>
<dbReference type="AlphaFoldDB" id="A0A3E0I7C5"/>
<evidence type="ECO:0000256" key="1">
    <source>
        <dbReference type="ARBA" id="ARBA00009080"/>
    </source>
</evidence>
<dbReference type="InterPro" id="IPR051265">
    <property type="entry name" value="HIBADH-related_NP60_sf"/>
</dbReference>
<dbReference type="OrthoDB" id="3185659at2"/>
<feature type="active site" evidence="4">
    <location>
        <position position="170"/>
    </location>
</feature>
<keyword evidence="8" id="KW-1185">Reference proteome</keyword>
<dbReference type="Pfam" id="PF03446">
    <property type="entry name" value="NAD_binding_2"/>
    <property type="match status" value="1"/>
</dbReference>
<feature type="domain" description="6-phosphogluconate dehydrogenase NADP-binding" evidence="5">
    <location>
        <begin position="5"/>
        <end position="160"/>
    </location>
</feature>